<keyword evidence="1" id="KW-1133">Transmembrane helix</keyword>
<feature type="transmembrane region" description="Helical" evidence="1">
    <location>
        <begin position="27"/>
        <end position="49"/>
    </location>
</feature>
<proteinExistence type="predicted"/>
<dbReference type="EMBL" id="JBHSSW010000004">
    <property type="protein sequence ID" value="MFC6197152.1"/>
    <property type="molecule type" value="Genomic_DNA"/>
</dbReference>
<protein>
    <recommendedName>
        <fullName evidence="4">DUF805 domain-containing protein</fullName>
    </recommendedName>
</protein>
<keyword evidence="1" id="KW-0472">Membrane</keyword>
<accession>A0ABW1S7H5</accession>
<name>A0ABW1S7H5_9PROT</name>
<evidence type="ECO:0000313" key="3">
    <source>
        <dbReference type="Proteomes" id="UP001596303"/>
    </source>
</evidence>
<keyword evidence="1" id="KW-0812">Transmembrane</keyword>
<evidence type="ECO:0000256" key="1">
    <source>
        <dbReference type="SAM" id="Phobius"/>
    </source>
</evidence>
<keyword evidence="3" id="KW-1185">Reference proteome</keyword>
<feature type="transmembrane region" description="Helical" evidence="1">
    <location>
        <begin position="5"/>
        <end position="21"/>
    </location>
</feature>
<dbReference type="RefSeq" id="WP_377375622.1">
    <property type="nucleotide sequence ID" value="NZ_JBHSSW010000004.1"/>
</dbReference>
<dbReference type="Proteomes" id="UP001596303">
    <property type="component" value="Unassembled WGS sequence"/>
</dbReference>
<evidence type="ECO:0008006" key="4">
    <source>
        <dbReference type="Google" id="ProtNLM"/>
    </source>
</evidence>
<reference evidence="3" key="1">
    <citation type="journal article" date="2019" name="Int. J. Syst. Evol. Microbiol.">
        <title>The Global Catalogue of Microorganisms (GCM) 10K type strain sequencing project: providing services to taxonomists for standard genome sequencing and annotation.</title>
        <authorList>
            <consortium name="The Broad Institute Genomics Platform"/>
            <consortium name="The Broad Institute Genome Sequencing Center for Infectious Disease"/>
            <person name="Wu L."/>
            <person name="Ma J."/>
        </authorList>
    </citation>
    <scope>NUCLEOTIDE SEQUENCE [LARGE SCALE GENOMIC DNA]</scope>
    <source>
        <strain evidence="3">CGMCC-1.15741</strain>
    </source>
</reference>
<sequence>GVGIFYLVIFIFMIVCWWRIWSKAGFSGAWSLLMFVPIANLISFIYLAFAKWPVSENKVKPETFD</sequence>
<gene>
    <name evidence="2" type="ORF">ACFQDM_03640</name>
</gene>
<comment type="caution">
    <text evidence="2">The sequence shown here is derived from an EMBL/GenBank/DDBJ whole genome shotgun (WGS) entry which is preliminary data.</text>
</comment>
<feature type="non-terminal residue" evidence="2">
    <location>
        <position position="1"/>
    </location>
</feature>
<organism evidence="2 3">
    <name type="scientific">Ponticaulis profundi</name>
    <dbReference type="NCBI Taxonomy" id="2665222"/>
    <lineage>
        <taxon>Bacteria</taxon>
        <taxon>Pseudomonadati</taxon>
        <taxon>Pseudomonadota</taxon>
        <taxon>Alphaproteobacteria</taxon>
        <taxon>Hyphomonadales</taxon>
        <taxon>Hyphomonadaceae</taxon>
        <taxon>Ponticaulis</taxon>
    </lineage>
</organism>
<evidence type="ECO:0000313" key="2">
    <source>
        <dbReference type="EMBL" id="MFC6197152.1"/>
    </source>
</evidence>